<evidence type="ECO:0000259" key="6">
    <source>
        <dbReference type="Pfam" id="PF04542"/>
    </source>
</evidence>
<dbReference type="Proteomes" id="UP000247973">
    <property type="component" value="Unassembled WGS sequence"/>
</dbReference>
<dbReference type="InterPro" id="IPR007627">
    <property type="entry name" value="RNA_pol_sigma70_r2"/>
</dbReference>
<dbReference type="PANTHER" id="PTHR43133">
    <property type="entry name" value="RNA POLYMERASE ECF-TYPE SIGMA FACTO"/>
    <property type="match status" value="1"/>
</dbReference>
<evidence type="ECO:0000313" key="9">
    <source>
        <dbReference type="Proteomes" id="UP000247973"/>
    </source>
</evidence>
<organism evidence="8 9">
    <name type="scientific">Dysgonomonas alginatilytica</name>
    <dbReference type="NCBI Taxonomy" id="1605892"/>
    <lineage>
        <taxon>Bacteria</taxon>
        <taxon>Pseudomonadati</taxon>
        <taxon>Bacteroidota</taxon>
        <taxon>Bacteroidia</taxon>
        <taxon>Bacteroidales</taxon>
        <taxon>Dysgonomonadaceae</taxon>
        <taxon>Dysgonomonas</taxon>
    </lineage>
</organism>
<dbReference type="NCBIfam" id="TIGR02937">
    <property type="entry name" value="sigma70-ECF"/>
    <property type="match status" value="1"/>
</dbReference>
<dbReference type="GO" id="GO:0016987">
    <property type="term" value="F:sigma factor activity"/>
    <property type="evidence" value="ECO:0007669"/>
    <property type="project" value="UniProtKB-KW"/>
</dbReference>
<accession>A0A2V3PNQ0</accession>
<keyword evidence="2" id="KW-0805">Transcription regulation</keyword>
<dbReference type="Gene3D" id="1.10.10.10">
    <property type="entry name" value="Winged helix-like DNA-binding domain superfamily/Winged helix DNA-binding domain"/>
    <property type="match status" value="1"/>
</dbReference>
<feature type="domain" description="RNA polymerase sigma factor 70 region 4 type 2" evidence="7">
    <location>
        <begin position="103"/>
        <end position="154"/>
    </location>
</feature>
<dbReference type="PANTHER" id="PTHR43133:SF8">
    <property type="entry name" value="RNA POLYMERASE SIGMA FACTOR HI_1459-RELATED"/>
    <property type="match status" value="1"/>
</dbReference>
<keyword evidence="4" id="KW-0238">DNA-binding</keyword>
<comment type="similarity">
    <text evidence="1">Belongs to the sigma-70 factor family. ECF subfamily.</text>
</comment>
<dbReference type="EMBL" id="QICL01000021">
    <property type="protein sequence ID" value="PXV62242.1"/>
    <property type="molecule type" value="Genomic_DNA"/>
</dbReference>
<dbReference type="InterPro" id="IPR013249">
    <property type="entry name" value="RNA_pol_sigma70_r4_t2"/>
</dbReference>
<evidence type="ECO:0000256" key="2">
    <source>
        <dbReference type="ARBA" id="ARBA00023015"/>
    </source>
</evidence>
<proteinExistence type="inferred from homology"/>
<dbReference type="InterPro" id="IPR036388">
    <property type="entry name" value="WH-like_DNA-bd_sf"/>
</dbReference>
<dbReference type="SUPFAM" id="SSF88946">
    <property type="entry name" value="Sigma2 domain of RNA polymerase sigma factors"/>
    <property type="match status" value="1"/>
</dbReference>
<reference evidence="8 9" key="1">
    <citation type="submission" date="2018-03" db="EMBL/GenBank/DDBJ databases">
        <title>Genomic Encyclopedia of Archaeal and Bacterial Type Strains, Phase II (KMG-II): from individual species to whole genera.</title>
        <authorList>
            <person name="Goeker M."/>
        </authorList>
    </citation>
    <scope>NUCLEOTIDE SEQUENCE [LARGE SCALE GENOMIC DNA]</scope>
    <source>
        <strain evidence="8 9">DSM 100214</strain>
    </source>
</reference>
<dbReference type="OrthoDB" id="795989at2"/>
<evidence type="ECO:0000313" key="8">
    <source>
        <dbReference type="EMBL" id="PXV62242.1"/>
    </source>
</evidence>
<dbReference type="GO" id="GO:0003677">
    <property type="term" value="F:DNA binding"/>
    <property type="evidence" value="ECO:0007669"/>
    <property type="project" value="UniProtKB-KW"/>
</dbReference>
<evidence type="ECO:0000256" key="4">
    <source>
        <dbReference type="ARBA" id="ARBA00023125"/>
    </source>
</evidence>
<sequence>MELERFKTMVMPLREKLQNFARSMLTNDIDAEDAVQETYLRLWNARSQLNDHPNPHGFAMQTLKNICIDKIRSSKHQISLDNVNMAESGIDPYTYTEEADSAQIIRKIIDTLPELQRKIMLMRDVEGYELNEIADITGSDIGAVRVNLSRARKKVRDTYISISQIRHKA</sequence>
<dbReference type="InterPro" id="IPR014284">
    <property type="entry name" value="RNA_pol_sigma-70_dom"/>
</dbReference>
<keyword evidence="5" id="KW-0804">Transcription</keyword>
<dbReference type="GO" id="GO:0006352">
    <property type="term" value="P:DNA-templated transcription initiation"/>
    <property type="evidence" value="ECO:0007669"/>
    <property type="project" value="InterPro"/>
</dbReference>
<evidence type="ECO:0000256" key="3">
    <source>
        <dbReference type="ARBA" id="ARBA00023082"/>
    </source>
</evidence>
<dbReference type="Pfam" id="PF08281">
    <property type="entry name" value="Sigma70_r4_2"/>
    <property type="match status" value="1"/>
</dbReference>
<gene>
    <name evidence="8" type="ORF">CLV62_12165</name>
</gene>
<comment type="caution">
    <text evidence="8">The sequence shown here is derived from an EMBL/GenBank/DDBJ whole genome shotgun (WGS) entry which is preliminary data.</text>
</comment>
<evidence type="ECO:0000259" key="7">
    <source>
        <dbReference type="Pfam" id="PF08281"/>
    </source>
</evidence>
<protein>
    <submittedName>
        <fullName evidence="8">RNA polymerase sigma-70 factor (ECF subfamily)</fullName>
    </submittedName>
</protein>
<keyword evidence="3" id="KW-0731">Sigma factor</keyword>
<dbReference type="InterPro" id="IPR013324">
    <property type="entry name" value="RNA_pol_sigma_r3/r4-like"/>
</dbReference>
<dbReference type="RefSeq" id="WP_110311588.1">
    <property type="nucleotide sequence ID" value="NZ_QICL01000021.1"/>
</dbReference>
<evidence type="ECO:0000256" key="5">
    <source>
        <dbReference type="ARBA" id="ARBA00023163"/>
    </source>
</evidence>
<dbReference type="CDD" id="cd06171">
    <property type="entry name" value="Sigma70_r4"/>
    <property type="match status" value="1"/>
</dbReference>
<dbReference type="InterPro" id="IPR013325">
    <property type="entry name" value="RNA_pol_sigma_r2"/>
</dbReference>
<name>A0A2V3PNQ0_9BACT</name>
<keyword evidence="9" id="KW-1185">Reference proteome</keyword>
<feature type="domain" description="RNA polymerase sigma-70 region 2" evidence="6">
    <location>
        <begin position="10"/>
        <end position="75"/>
    </location>
</feature>
<dbReference type="Pfam" id="PF04542">
    <property type="entry name" value="Sigma70_r2"/>
    <property type="match status" value="1"/>
</dbReference>
<dbReference type="InterPro" id="IPR039425">
    <property type="entry name" value="RNA_pol_sigma-70-like"/>
</dbReference>
<evidence type="ECO:0000256" key="1">
    <source>
        <dbReference type="ARBA" id="ARBA00010641"/>
    </source>
</evidence>
<dbReference type="AlphaFoldDB" id="A0A2V3PNQ0"/>
<dbReference type="SUPFAM" id="SSF88659">
    <property type="entry name" value="Sigma3 and sigma4 domains of RNA polymerase sigma factors"/>
    <property type="match status" value="1"/>
</dbReference>
<dbReference type="Gene3D" id="1.10.1740.10">
    <property type="match status" value="1"/>
</dbReference>